<keyword evidence="3" id="KW-0690">Ribosome biogenesis</keyword>
<proteinExistence type="inferred from homology"/>
<evidence type="ECO:0000256" key="7">
    <source>
        <dbReference type="SAM" id="Coils"/>
    </source>
</evidence>
<evidence type="ECO:0000256" key="1">
    <source>
        <dbReference type="ARBA" id="ARBA00004604"/>
    </source>
</evidence>
<evidence type="ECO:0008006" key="11">
    <source>
        <dbReference type="Google" id="ProtNLM"/>
    </source>
</evidence>
<feature type="compositionally biased region" description="Basic and acidic residues" evidence="8">
    <location>
        <begin position="264"/>
        <end position="293"/>
    </location>
</feature>
<evidence type="ECO:0000313" key="10">
    <source>
        <dbReference type="Proteomes" id="UP000069940"/>
    </source>
</evidence>
<evidence type="ECO:0000256" key="5">
    <source>
        <dbReference type="ARBA" id="ARBA00023242"/>
    </source>
</evidence>
<dbReference type="Pfam" id="PF04147">
    <property type="entry name" value="Nop14"/>
    <property type="match status" value="1"/>
</dbReference>
<sequence>MVKAKKNRIDSDALLKKKSLQGVKKPNPFEIQTNKAKFTILNRDTQANRRFAGVPGVQRARAIEKRKQTLGQEFLLKNKSNRFTDQRKDGRNMSRDQMVAERKSTATRRKEMYNLNDTVKLTHRGQTLEEIERFDDAVDNDDDSDEDGGQLEADFMEAAHFGGGEEDGEDRGRDRKTVIEEMIAESKRRKAEKQRENDEVYEMTQKLDQNWQSLMSVVGDHMKGDSVRPQLDDYDRVMREMIFERRGAPADKLRSEEELARIEKQKLEKLERERLARMKGEDGEAKGQHRSADDLDDGYLLQPVDGDATEGYDEADVDAEDGLYNPREISREGNKDEAPAEEDSKEESESEESEDEESEAESGDDEDNLSDLKEDSESEEEVVTVQTSSEKPTTPARPDPVAEAAQEARAKAEAELPFTFELPRKYEQLEELLKGRSPTEQLVILERMVKSNNAKFSRENKQKMISVYAFLLQHLNDRFASVEPESLHDNFRLLDGLSPFLYDLAKINPSETSQCFLDVLKEKQEDYRKKPRQYPHLDSLIFLKLVPVLFSASDFRHPVVSPTLVFISQLLSRCQVRNRKDVTSGLFLVTTVLECVEQSKRFLPAVLNFLNGILYLCFRKRSITVLPVVPPFKSSPPLCNLLALDDTTKNCGEEGYALRCEDFLLEEVDDSFKLRALSAALEMISRVFQQLCDASAIHQLSIDFIRSLERIDEELLPAVLKVSLNETLNTVKSLHLRPLLYLLAPEQKPKPLRLLEPKIEAVYDDIRRRPKNQQLSDRDKRRKLQQKVKKESRAAAREIRQDNEFIAKLQFKQRAASDRERREKVKRIFSDATTQQGELKSLDRKAKYKK</sequence>
<feature type="coiled-coil region" evidence="7">
    <location>
        <begin position="176"/>
        <end position="203"/>
    </location>
</feature>
<evidence type="ECO:0000256" key="4">
    <source>
        <dbReference type="ARBA" id="ARBA00022552"/>
    </source>
</evidence>
<organism evidence="9 10">
    <name type="scientific">Aedes albopictus</name>
    <name type="common">Asian tiger mosquito</name>
    <name type="synonym">Stegomyia albopicta</name>
    <dbReference type="NCBI Taxonomy" id="7160"/>
    <lineage>
        <taxon>Eukaryota</taxon>
        <taxon>Metazoa</taxon>
        <taxon>Ecdysozoa</taxon>
        <taxon>Arthropoda</taxon>
        <taxon>Hexapoda</taxon>
        <taxon>Insecta</taxon>
        <taxon>Pterygota</taxon>
        <taxon>Neoptera</taxon>
        <taxon>Endopterygota</taxon>
        <taxon>Diptera</taxon>
        <taxon>Nematocera</taxon>
        <taxon>Culicoidea</taxon>
        <taxon>Culicidae</taxon>
        <taxon>Culicinae</taxon>
        <taxon>Aedini</taxon>
        <taxon>Aedes</taxon>
        <taxon>Stegomyia</taxon>
    </lineage>
</organism>
<evidence type="ECO:0000256" key="8">
    <source>
        <dbReference type="SAM" id="MobiDB-lite"/>
    </source>
</evidence>
<evidence type="ECO:0000313" key="9">
    <source>
        <dbReference type="EnsemblMetazoa" id="AALFPA23_001326.P38581"/>
    </source>
</evidence>
<dbReference type="Proteomes" id="UP000069940">
    <property type="component" value="Unassembled WGS sequence"/>
</dbReference>
<evidence type="ECO:0000256" key="2">
    <source>
        <dbReference type="ARBA" id="ARBA00007466"/>
    </source>
</evidence>
<dbReference type="PANTHER" id="PTHR23183:SF0">
    <property type="entry name" value="NUCLEOLAR PROTEIN 14"/>
    <property type="match status" value="1"/>
</dbReference>
<keyword evidence="10" id="KW-1185">Reference proteome</keyword>
<accession>A0ABM1XNM2</accession>
<feature type="compositionally biased region" description="Basic and acidic residues" evidence="8">
    <location>
        <begin position="328"/>
        <end position="338"/>
    </location>
</feature>
<protein>
    <recommendedName>
        <fullName evidence="11">Nucleolar protein 14</fullName>
    </recommendedName>
</protein>
<feature type="compositionally biased region" description="Acidic residues" evidence="8">
    <location>
        <begin position="339"/>
        <end position="369"/>
    </location>
</feature>
<comment type="similarity">
    <text evidence="2">Belongs to the NOP14 family.</text>
</comment>
<feature type="region of interest" description="Disordered" evidence="8">
    <location>
        <begin position="771"/>
        <end position="796"/>
    </location>
</feature>
<keyword evidence="5" id="KW-0539">Nucleus</keyword>
<keyword evidence="7" id="KW-0175">Coiled coil</keyword>
<evidence type="ECO:0000256" key="6">
    <source>
        <dbReference type="ARBA" id="ARBA00024695"/>
    </source>
</evidence>
<dbReference type="RefSeq" id="XP_019541389.3">
    <property type="nucleotide sequence ID" value="XM_019685844.3"/>
</dbReference>
<name>A0ABM1XNM2_AEDAL</name>
<reference evidence="10" key="1">
    <citation type="journal article" date="2015" name="Proc. Natl. Acad. Sci. U.S.A.">
        <title>Genome sequence of the Asian Tiger mosquito, Aedes albopictus, reveals insights into its biology, genetics, and evolution.</title>
        <authorList>
            <person name="Chen X.G."/>
            <person name="Jiang X."/>
            <person name="Gu J."/>
            <person name="Xu M."/>
            <person name="Wu Y."/>
            <person name="Deng Y."/>
            <person name="Zhang C."/>
            <person name="Bonizzoni M."/>
            <person name="Dermauw W."/>
            <person name="Vontas J."/>
            <person name="Armbruster P."/>
            <person name="Huang X."/>
            <person name="Yang Y."/>
            <person name="Zhang H."/>
            <person name="He W."/>
            <person name="Peng H."/>
            <person name="Liu Y."/>
            <person name="Wu K."/>
            <person name="Chen J."/>
            <person name="Lirakis M."/>
            <person name="Topalis P."/>
            <person name="Van Leeuwen T."/>
            <person name="Hall A.B."/>
            <person name="Jiang X."/>
            <person name="Thorpe C."/>
            <person name="Mueller R.L."/>
            <person name="Sun C."/>
            <person name="Waterhouse R.M."/>
            <person name="Yan G."/>
            <person name="Tu Z.J."/>
            <person name="Fang X."/>
            <person name="James A.A."/>
        </authorList>
    </citation>
    <scope>NUCLEOTIDE SEQUENCE [LARGE SCALE GENOMIC DNA]</scope>
    <source>
        <strain evidence="10">Foshan</strain>
    </source>
</reference>
<dbReference type="GeneID" id="109412190"/>
<dbReference type="InterPro" id="IPR007276">
    <property type="entry name" value="Nop14"/>
</dbReference>
<keyword evidence="4" id="KW-0698">rRNA processing</keyword>
<feature type="compositionally biased region" description="Acidic residues" evidence="8">
    <location>
        <begin position="307"/>
        <end position="321"/>
    </location>
</feature>
<comment type="subcellular location">
    <subcellularLocation>
        <location evidence="1">Nucleus</location>
        <location evidence="1">Nucleolus</location>
    </subcellularLocation>
</comment>
<dbReference type="EnsemblMetazoa" id="AALFPA23_001326.R38581">
    <property type="protein sequence ID" value="AALFPA23_001326.P38581"/>
    <property type="gene ID" value="AALFPA23_001326"/>
</dbReference>
<dbReference type="PANTHER" id="PTHR23183">
    <property type="entry name" value="NOP14"/>
    <property type="match status" value="1"/>
</dbReference>
<feature type="region of interest" description="Disordered" evidence="8">
    <location>
        <begin position="264"/>
        <end position="407"/>
    </location>
</feature>
<feature type="region of interest" description="Disordered" evidence="8">
    <location>
        <begin position="84"/>
        <end position="106"/>
    </location>
</feature>
<comment type="function">
    <text evidence="6">Involved in nucleolar processing of pre-18S ribosomal RNA. Has a role in the nuclear export of 40S pre-ribosomal subunit to the cytoplasm.</text>
</comment>
<evidence type="ECO:0000256" key="3">
    <source>
        <dbReference type="ARBA" id="ARBA00022517"/>
    </source>
</evidence>
<reference evidence="9" key="2">
    <citation type="submission" date="2025-05" db="UniProtKB">
        <authorList>
            <consortium name="EnsemblMetazoa"/>
        </authorList>
    </citation>
    <scope>IDENTIFICATION</scope>
    <source>
        <strain evidence="9">Foshan</strain>
    </source>
</reference>